<dbReference type="InterPro" id="IPR029069">
    <property type="entry name" value="HotDog_dom_sf"/>
</dbReference>
<protein>
    <submittedName>
        <fullName evidence="5">Acyl-CoA hydrolase</fullName>
    </submittedName>
</protein>
<evidence type="ECO:0000259" key="4">
    <source>
        <dbReference type="PROSITE" id="PS51770"/>
    </source>
</evidence>
<sequence length="324" mass="35473">MRPPGALALEFRADSFDHPTGLVDAGTVISWIEKAGYAVAASWAGTFVRARYMGHTQFRHPVPVDRRAVVQARVVHTDGAEVHVQTRLLLPEIRDDDGDPVVATSSLVVYAAEEDGVRVTVPVWEPSTPGQIERDEQARRSTVARRAVERGMARLPFPAPGEAPEEMSTLAFLAPNTEATVGGTINAGAILRWVDEAAAVCAARWTGHESVVAVFGGGVRFVRNIHVGDLVRVEALLVNTTERSMHVALRVYASRRTGAESRLVAHSIAVMVDVSAEDQAQRVRQYVPESESARRLQETAIELVRMRSEVSAAWTEMRRSTDPR</sequence>
<evidence type="ECO:0000313" key="5">
    <source>
        <dbReference type="EMBL" id="MCV7628781.1"/>
    </source>
</evidence>
<comment type="caution">
    <text evidence="5">The sequence shown here is derived from an EMBL/GenBank/DDBJ whole genome shotgun (WGS) entry which is preliminary data.</text>
</comment>
<dbReference type="PANTHER" id="PTHR11049:SF16">
    <property type="entry name" value="PROTEIN VDLD"/>
    <property type="match status" value="1"/>
</dbReference>
<reference evidence="5" key="1">
    <citation type="submission" date="2023-06" db="EMBL/GenBank/DDBJ databases">
        <title>lsaBGC provides a comprehensive framework for evolutionary analysis of biosynthetic gene clusters within focal taxa.</title>
        <authorList>
            <person name="Salamzade R."/>
            <person name="Sandstrom S."/>
            <person name="Kalan L.R."/>
        </authorList>
    </citation>
    <scope>NUCLEOTIDE SEQUENCE</scope>
    <source>
        <strain evidence="5">P3-SID899</strain>
    </source>
</reference>
<evidence type="ECO:0000256" key="1">
    <source>
        <dbReference type="ARBA" id="ARBA00010458"/>
    </source>
</evidence>
<dbReference type="InterPro" id="IPR006683">
    <property type="entry name" value="Thioestr_dom"/>
</dbReference>
<feature type="domain" description="HotDog ACOT-type" evidence="4">
    <location>
        <begin position="1"/>
        <end position="116"/>
    </location>
</feature>
<dbReference type="SUPFAM" id="SSF54637">
    <property type="entry name" value="Thioesterase/thiol ester dehydrase-isomerase"/>
    <property type="match status" value="2"/>
</dbReference>
<evidence type="ECO:0000256" key="2">
    <source>
        <dbReference type="ARBA" id="ARBA00022801"/>
    </source>
</evidence>
<dbReference type="RefSeq" id="WP_136940553.1">
    <property type="nucleotide sequence ID" value="NZ_CBDRLD010000019.1"/>
</dbReference>
<dbReference type="Gene3D" id="3.10.129.10">
    <property type="entry name" value="Hotdog Thioesterase"/>
    <property type="match status" value="2"/>
</dbReference>
<dbReference type="InterPro" id="IPR040170">
    <property type="entry name" value="Cytosol_ACT"/>
</dbReference>
<proteinExistence type="inferred from homology"/>
<dbReference type="PANTHER" id="PTHR11049">
    <property type="entry name" value="ACYL COENZYME A THIOESTER HYDROLASE"/>
    <property type="match status" value="1"/>
</dbReference>
<evidence type="ECO:0000256" key="3">
    <source>
        <dbReference type="PROSITE-ProRule" id="PRU01106"/>
    </source>
</evidence>
<evidence type="ECO:0000313" key="6">
    <source>
        <dbReference type="Proteomes" id="UP001205867"/>
    </source>
</evidence>
<dbReference type="PROSITE" id="PS51770">
    <property type="entry name" value="HOTDOG_ACOT"/>
    <property type="match status" value="2"/>
</dbReference>
<accession>A0AAP3ERY2</accession>
<gene>
    <name evidence="5" type="ORF">M3A82_005415</name>
</gene>
<feature type="domain" description="HotDog ACOT-type" evidence="4">
    <location>
        <begin position="163"/>
        <end position="277"/>
    </location>
</feature>
<comment type="similarity">
    <text evidence="1">Belongs to the acyl coenzyme A hydrolase family.</text>
</comment>
<organism evidence="5 6">
    <name type="scientific">Micrococcus luteus</name>
    <name type="common">Micrococcus lysodeikticus</name>
    <dbReference type="NCBI Taxonomy" id="1270"/>
    <lineage>
        <taxon>Bacteria</taxon>
        <taxon>Bacillati</taxon>
        <taxon>Actinomycetota</taxon>
        <taxon>Actinomycetes</taxon>
        <taxon>Micrococcales</taxon>
        <taxon>Micrococcaceae</taxon>
        <taxon>Micrococcus</taxon>
    </lineage>
</organism>
<name>A0AAP3ERY2_MICLU</name>
<keyword evidence="2 3" id="KW-0378">Hydrolase</keyword>
<dbReference type="Pfam" id="PF03061">
    <property type="entry name" value="4HBT"/>
    <property type="match status" value="2"/>
</dbReference>
<dbReference type="GO" id="GO:0005829">
    <property type="term" value="C:cytosol"/>
    <property type="evidence" value="ECO:0007669"/>
    <property type="project" value="TreeGrafter"/>
</dbReference>
<dbReference type="GO" id="GO:0006637">
    <property type="term" value="P:acyl-CoA metabolic process"/>
    <property type="evidence" value="ECO:0007669"/>
    <property type="project" value="TreeGrafter"/>
</dbReference>
<dbReference type="CDD" id="cd03442">
    <property type="entry name" value="BFIT_BACH"/>
    <property type="match status" value="1"/>
</dbReference>
<dbReference type="InterPro" id="IPR033120">
    <property type="entry name" value="HOTDOG_ACOT"/>
</dbReference>
<dbReference type="EMBL" id="JALXKZ020000008">
    <property type="protein sequence ID" value="MCV7628781.1"/>
    <property type="molecule type" value="Genomic_DNA"/>
</dbReference>
<dbReference type="GO" id="GO:0052816">
    <property type="term" value="F:long-chain fatty acyl-CoA hydrolase activity"/>
    <property type="evidence" value="ECO:0007669"/>
    <property type="project" value="TreeGrafter"/>
</dbReference>
<dbReference type="AlphaFoldDB" id="A0AAP3ERY2"/>
<dbReference type="Proteomes" id="UP001205867">
    <property type="component" value="Unassembled WGS sequence"/>
</dbReference>